<evidence type="ECO:0000313" key="2">
    <source>
        <dbReference type="Proteomes" id="UP000001542"/>
    </source>
</evidence>
<proteinExistence type="predicted"/>
<reference evidence="1" key="2">
    <citation type="journal article" date="2007" name="Science">
        <title>Draft genome sequence of the sexually transmitted pathogen Trichomonas vaginalis.</title>
        <authorList>
            <person name="Carlton J.M."/>
            <person name="Hirt R.P."/>
            <person name="Silva J.C."/>
            <person name="Delcher A.L."/>
            <person name="Schatz M."/>
            <person name="Zhao Q."/>
            <person name="Wortman J.R."/>
            <person name="Bidwell S.L."/>
            <person name="Alsmark U.C.M."/>
            <person name="Besteiro S."/>
            <person name="Sicheritz-Ponten T."/>
            <person name="Noel C.J."/>
            <person name="Dacks J.B."/>
            <person name="Foster P.G."/>
            <person name="Simillion C."/>
            <person name="Van de Peer Y."/>
            <person name="Miranda-Saavedra D."/>
            <person name="Barton G.J."/>
            <person name="Westrop G.D."/>
            <person name="Mueller S."/>
            <person name="Dessi D."/>
            <person name="Fiori P.L."/>
            <person name="Ren Q."/>
            <person name="Paulsen I."/>
            <person name="Zhang H."/>
            <person name="Bastida-Corcuera F.D."/>
            <person name="Simoes-Barbosa A."/>
            <person name="Brown M.T."/>
            <person name="Hayes R.D."/>
            <person name="Mukherjee M."/>
            <person name="Okumura C.Y."/>
            <person name="Schneider R."/>
            <person name="Smith A.J."/>
            <person name="Vanacova S."/>
            <person name="Villalvazo M."/>
            <person name="Haas B.J."/>
            <person name="Pertea M."/>
            <person name="Feldblyum T.V."/>
            <person name="Utterback T.R."/>
            <person name="Shu C.L."/>
            <person name="Osoegawa K."/>
            <person name="de Jong P.J."/>
            <person name="Hrdy I."/>
            <person name="Horvathova L."/>
            <person name="Zubacova Z."/>
            <person name="Dolezal P."/>
            <person name="Malik S.B."/>
            <person name="Logsdon J.M. Jr."/>
            <person name="Henze K."/>
            <person name="Gupta A."/>
            <person name="Wang C.C."/>
            <person name="Dunne R.L."/>
            <person name="Upcroft J.A."/>
            <person name="Upcroft P."/>
            <person name="White O."/>
            <person name="Salzberg S.L."/>
            <person name="Tang P."/>
            <person name="Chiu C.-H."/>
            <person name="Lee Y.-S."/>
            <person name="Embley T.M."/>
            <person name="Coombs G.H."/>
            <person name="Mottram J.C."/>
            <person name="Tachezy J."/>
            <person name="Fraser-Liggett C.M."/>
            <person name="Johnson P.J."/>
        </authorList>
    </citation>
    <scope>NUCLEOTIDE SEQUENCE [LARGE SCALE GENOMIC DNA]</scope>
    <source>
        <strain evidence="1">G3</strain>
    </source>
</reference>
<gene>
    <name evidence="1" type="ORF">TVAG_425540</name>
</gene>
<sequence>MDSFITFNILCSDGRKQTVSGKRSQSLREVFSDYNFLKSNSTEYHFIKNRLALHIDISLGALGITDGDTVFVIKRNIAPKINYPNNTALEESVCREAIRMSDIQFSHLELFKRARNVYSTYFKHQSDFSSSEIHTPVQKSYIAEAATSVSQTSLPMLWTSSGKPYIRCPIYRNQKNVQEEKCE</sequence>
<dbReference type="VEuPathDB" id="TrichDB:TVAG_425540"/>
<protein>
    <recommendedName>
        <fullName evidence="3">Ubiquitin-like domain-containing protein</fullName>
    </recommendedName>
</protein>
<dbReference type="Proteomes" id="UP000001542">
    <property type="component" value="Unassembled WGS sequence"/>
</dbReference>
<dbReference type="KEGG" id="tva:4753119"/>
<dbReference type="InParanoid" id="A2FI88"/>
<dbReference type="RefSeq" id="XP_001308300.1">
    <property type="nucleotide sequence ID" value="XM_001308299.1"/>
</dbReference>
<evidence type="ECO:0000313" key="1">
    <source>
        <dbReference type="EMBL" id="EAX95370.1"/>
    </source>
</evidence>
<reference evidence="1" key="1">
    <citation type="submission" date="2006-10" db="EMBL/GenBank/DDBJ databases">
        <authorList>
            <person name="Amadeo P."/>
            <person name="Zhao Q."/>
            <person name="Wortman J."/>
            <person name="Fraser-Liggett C."/>
            <person name="Carlton J."/>
        </authorList>
    </citation>
    <scope>NUCLEOTIDE SEQUENCE</scope>
    <source>
        <strain evidence="1">G3</strain>
    </source>
</reference>
<name>A2FI88_TRIV3</name>
<keyword evidence="2" id="KW-1185">Reference proteome</keyword>
<accession>A2FI88</accession>
<evidence type="ECO:0008006" key="3">
    <source>
        <dbReference type="Google" id="ProtNLM"/>
    </source>
</evidence>
<dbReference type="AlphaFoldDB" id="A2FI88"/>
<dbReference type="SMR" id="A2FI88"/>
<organism evidence="1 2">
    <name type="scientific">Trichomonas vaginalis (strain ATCC PRA-98 / G3)</name>
    <dbReference type="NCBI Taxonomy" id="412133"/>
    <lineage>
        <taxon>Eukaryota</taxon>
        <taxon>Metamonada</taxon>
        <taxon>Parabasalia</taxon>
        <taxon>Trichomonadida</taxon>
        <taxon>Trichomonadidae</taxon>
        <taxon>Trichomonas</taxon>
    </lineage>
</organism>
<dbReference type="EMBL" id="DS113809">
    <property type="protein sequence ID" value="EAX95370.1"/>
    <property type="molecule type" value="Genomic_DNA"/>
</dbReference>
<dbReference type="VEuPathDB" id="TrichDB:TVAGG3_0723270"/>